<accession>A0A645B3R7</accession>
<proteinExistence type="predicted"/>
<comment type="caution">
    <text evidence="1">The sequence shown here is derived from an EMBL/GenBank/DDBJ whole genome shotgun (WGS) entry which is preliminary data.</text>
</comment>
<gene>
    <name evidence="1" type="ORF">SDC9_106922</name>
</gene>
<reference evidence="1" key="1">
    <citation type="submission" date="2019-08" db="EMBL/GenBank/DDBJ databases">
        <authorList>
            <person name="Kucharzyk K."/>
            <person name="Murdoch R.W."/>
            <person name="Higgins S."/>
            <person name="Loffler F."/>
        </authorList>
    </citation>
    <scope>NUCLEOTIDE SEQUENCE</scope>
</reference>
<name>A0A645B3R7_9ZZZZ</name>
<dbReference type="EMBL" id="VSSQ01017614">
    <property type="protein sequence ID" value="MPM60075.1"/>
    <property type="molecule type" value="Genomic_DNA"/>
</dbReference>
<sequence>MNGPGVGTGVDVLVNFRLHRAADFYGADFVVPAGVRVLRENFREIELVPVCLDDEMLSSVVHMFEEDDLVSLGFRDVVLRVPVFLPDLDRRDPVPPPAAVKIVDPGDTGSVSPVLDAGTFVVDVGADVGLGVGPYLQGTYLVVPVSGGVPEGKLPEIGQVLPDGIYPVFALEVRILEKDDFVLQGIGFLLSAFLMTISGGCFPGPSGPAALAGAFRLAFPGLSRSFRSLGSAGSVLAFRSPAPGTDLHGGDGIFPPGTVKADDFNGPLPVAAEDNGRPSEVDVGVYAEKGVLPDLQGTDFVVPGFAA</sequence>
<organism evidence="1">
    <name type="scientific">bioreactor metagenome</name>
    <dbReference type="NCBI Taxonomy" id="1076179"/>
    <lineage>
        <taxon>unclassified sequences</taxon>
        <taxon>metagenomes</taxon>
        <taxon>ecological metagenomes</taxon>
    </lineage>
</organism>
<dbReference type="AlphaFoldDB" id="A0A645B3R7"/>
<evidence type="ECO:0000313" key="1">
    <source>
        <dbReference type="EMBL" id="MPM60075.1"/>
    </source>
</evidence>
<protein>
    <submittedName>
        <fullName evidence="1">Uncharacterized protein</fullName>
    </submittedName>
</protein>